<accession>A0ABR8AKJ8</accession>
<sequence>MNKTSQTQSSAIHSLLSRFNFRLTKKTIGFTSLIVFFALLALGGFWFTGRYKFTNKMPVKITEFSNADYPANPALLSKNYQRYANRKLTILKKDANRFDFVLEPTNSKTAKIIIKNVDLQLLVPKVPEWVKKDKNLELIALIEREWNRQQVSFPANSENIEITGGDGFETENLTEIALSNNCLNAGYWEVALFTKEDNNKSLYYQGWFTFPLGYYKNLFESNNKISYWDYWWQLEHWQEPSHALIKNNLLRTVIDEKSANITFPLDERIISAGEQTRKIRTTLTKNLTIWRDFYNNQREIQFATFRAPGFYQPTQPWNTQYWRIGKFEKGILRNVKPVNNQANLQEIELLFTDTKTGEKNKLLISGFNLQELPKLPIADYAKGLSMPLGIGLPPFIQSYTDLNKKHPDENPYFSLLLDSQNRWLNHHQLGVDGTIMHLDKDNPNLLHLYLLSYERNSLIAHFLVNIQ</sequence>
<reference evidence="2 3" key="1">
    <citation type="journal article" date="2020" name="ISME J.">
        <title>Comparative genomics reveals insights into cyanobacterial evolution and habitat adaptation.</title>
        <authorList>
            <person name="Chen M.Y."/>
            <person name="Teng W.K."/>
            <person name="Zhao L."/>
            <person name="Hu C.X."/>
            <person name="Zhou Y.K."/>
            <person name="Han B.P."/>
            <person name="Song L.R."/>
            <person name="Shu W.S."/>
        </authorList>
    </citation>
    <scope>NUCLEOTIDE SEQUENCE [LARGE SCALE GENOMIC DNA]</scope>
    <source>
        <strain evidence="2 3">FACHB-288</strain>
    </source>
</reference>
<dbReference type="Proteomes" id="UP000658514">
    <property type="component" value="Unassembled WGS sequence"/>
</dbReference>
<evidence type="ECO:0000313" key="3">
    <source>
        <dbReference type="Proteomes" id="UP000658514"/>
    </source>
</evidence>
<feature type="transmembrane region" description="Helical" evidence="1">
    <location>
        <begin position="27"/>
        <end position="47"/>
    </location>
</feature>
<keyword evidence="1" id="KW-0472">Membrane</keyword>
<name>A0ABR8AKJ8_9CYAN</name>
<keyword evidence="3" id="KW-1185">Reference proteome</keyword>
<gene>
    <name evidence="2" type="ORF">H6G24_33440</name>
</gene>
<proteinExistence type="predicted"/>
<organism evidence="2 3">
    <name type="scientific">Calothrix parietina FACHB-288</name>
    <dbReference type="NCBI Taxonomy" id="2692896"/>
    <lineage>
        <taxon>Bacteria</taxon>
        <taxon>Bacillati</taxon>
        <taxon>Cyanobacteriota</taxon>
        <taxon>Cyanophyceae</taxon>
        <taxon>Nostocales</taxon>
        <taxon>Calotrichaceae</taxon>
        <taxon>Calothrix</taxon>
    </lineage>
</organism>
<keyword evidence="1" id="KW-0812">Transmembrane</keyword>
<evidence type="ECO:0000313" key="2">
    <source>
        <dbReference type="EMBL" id="MBD2200314.1"/>
    </source>
</evidence>
<keyword evidence="1" id="KW-1133">Transmembrane helix</keyword>
<dbReference type="RefSeq" id="WP_190550317.1">
    <property type="nucleotide sequence ID" value="NZ_CAWPNO010000122.1"/>
</dbReference>
<dbReference type="EMBL" id="JACJQH010000084">
    <property type="protein sequence ID" value="MBD2200314.1"/>
    <property type="molecule type" value="Genomic_DNA"/>
</dbReference>
<evidence type="ECO:0000256" key="1">
    <source>
        <dbReference type="SAM" id="Phobius"/>
    </source>
</evidence>
<protein>
    <submittedName>
        <fullName evidence="2">Uncharacterized protein</fullName>
    </submittedName>
</protein>
<comment type="caution">
    <text evidence="2">The sequence shown here is derived from an EMBL/GenBank/DDBJ whole genome shotgun (WGS) entry which is preliminary data.</text>
</comment>